<protein>
    <submittedName>
        <fullName evidence="1">Uncharacterized protein</fullName>
    </submittedName>
</protein>
<accession>A0A314UX89</accession>
<reference evidence="1 2" key="1">
    <citation type="submission" date="2018-02" db="EMBL/GenBank/DDBJ databases">
        <title>Draft genome of wild Prunus yedoensis var. nudiflora.</title>
        <authorList>
            <person name="Baek S."/>
            <person name="Kim J.-H."/>
            <person name="Choi K."/>
            <person name="Kim G.-B."/>
            <person name="Cho A."/>
            <person name="Jang H."/>
            <person name="Shin C.-H."/>
            <person name="Yu H.-J."/>
            <person name="Mun J.-H."/>
        </authorList>
    </citation>
    <scope>NUCLEOTIDE SEQUENCE [LARGE SCALE GENOMIC DNA]</scope>
    <source>
        <strain evidence="2">cv. Jeju island</strain>
        <tissue evidence="1">Leaf</tissue>
    </source>
</reference>
<comment type="caution">
    <text evidence="1">The sequence shown here is derived from an EMBL/GenBank/DDBJ whole genome shotgun (WGS) entry which is preliminary data.</text>
</comment>
<dbReference type="EMBL" id="PJQY01002880">
    <property type="protein sequence ID" value="PQM42053.1"/>
    <property type="molecule type" value="Genomic_DNA"/>
</dbReference>
<gene>
    <name evidence="1" type="ORF">Pyn_25628</name>
</gene>
<name>A0A314UX89_PRUYE</name>
<dbReference type="AlphaFoldDB" id="A0A314UX89"/>
<proteinExistence type="predicted"/>
<evidence type="ECO:0000313" key="2">
    <source>
        <dbReference type="Proteomes" id="UP000250321"/>
    </source>
</evidence>
<sequence>MKSGFQANSSAALRSVSHHNLHNHQGPLISTDNHNVRYCETCVVIQICRMCGKPLNYSCVPPGNFCFGLWAYVMDE</sequence>
<evidence type="ECO:0000313" key="1">
    <source>
        <dbReference type="EMBL" id="PQM42053.1"/>
    </source>
</evidence>
<organism evidence="1 2">
    <name type="scientific">Prunus yedoensis var. nudiflora</name>
    <dbReference type="NCBI Taxonomy" id="2094558"/>
    <lineage>
        <taxon>Eukaryota</taxon>
        <taxon>Viridiplantae</taxon>
        <taxon>Streptophyta</taxon>
        <taxon>Embryophyta</taxon>
        <taxon>Tracheophyta</taxon>
        <taxon>Spermatophyta</taxon>
        <taxon>Magnoliopsida</taxon>
        <taxon>eudicotyledons</taxon>
        <taxon>Gunneridae</taxon>
        <taxon>Pentapetalae</taxon>
        <taxon>rosids</taxon>
        <taxon>fabids</taxon>
        <taxon>Rosales</taxon>
        <taxon>Rosaceae</taxon>
        <taxon>Amygdaloideae</taxon>
        <taxon>Amygdaleae</taxon>
        <taxon>Prunus</taxon>
    </lineage>
</organism>
<dbReference type="Proteomes" id="UP000250321">
    <property type="component" value="Unassembled WGS sequence"/>
</dbReference>
<keyword evidence="2" id="KW-1185">Reference proteome</keyword>